<organism evidence="10 11">
    <name type="scientific">Thiopseudomonas denitrificans</name>
    <dbReference type="NCBI Taxonomy" id="1501432"/>
    <lineage>
        <taxon>Bacteria</taxon>
        <taxon>Pseudomonadati</taxon>
        <taxon>Pseudomonadota</taxon>
        <taxon>Gammaproteobacteria</taxon>
        <taxon>Pseudomonadales</taxon>
        <taxon>Pseudomonadaceae</taxon>
        <taxon>Thiopseudomonas</taxon>
    </lineage>
</organism>
<name>A0A4V3D5H2_9GAMM</name>
<comment type="caution">
    <text evidence="10">The sequence shown here is derived from an EMBL/GenBank/DDBJ whole genome shotgun (WGS) entry which is preliminary data.</text>
</comment>
<comment type="similarity">
    <text evidence="2">Belongs to the nitroreductase family.</text>
</comment>
<dbReference type="InterPro" id="IPR000415">
    <property type="entry name" value="Nitroreductase-like"/>
</dbReference>
<evidence type="ECO:0000256" key="3">
    <source>
        <dbReference type="ARBA" id="ARBA00022630"/>
    </source>
</evidence>
<keyword evidence="4" id="KW-0288">FMN</keyword>
<dbReference type="EMBL" id="SNYK01000001">
    <property type="protein sequence ID" value="TDQ40037.1"/>
    <property type="molecule type" value="Genomic_DNA"/>
</dbReference>
<keyword evidence="7" id="KW-0520">NAD</keyword>
<dbReference type="Pfam" id="PF00881">
    <property type="entry name" value="Nitroreductase"/>
    <property type="match status" value="1"/>
</dbReference>
<comment type="cofactor">
    <cofactor evidence="1">
        <name>FMN</name>
        <dbReference type="ChEBI" id="CHEBI:58210"/>
    </cofactor>
</comment>
<keyword evidence="3" id="KW-0285">Flavoprotein</keyword>
<evidence type="ECO:0000256" key="4">
    <source>
        <dbReference type="ARBA" id="ARBA00022643"/>
    </source>
</evidence>
<feature type="compositionally biased region" description="Low complexity" evidence="8">
    <location>
        <begin position="223"/>
        <end position="234"/>
    </location>
</feature>
<dbReference type="Gene3D" id="3.40.109.10">
    <property type="entry name" value="NADH Oxidase"/>
    <property type="match status" value="1"/>
</dbReference>
<reference evidence="10 11" key="1">
    <citation type="submission" date="2019-03" db="EMBL/GenBank/DDBJ databases">
        <title>Genomic Encyclopedia of Type Strains, Phase IV (KMG-IV): sequencing the most valuable type-strain genomes for metagenomic binning, comparative biology and taxonomic classification.</title>
        <authorList>
            <person name="Goeker M."/>
        </authorList>
    </citation>
    <scope>NUCLEOTIDE SEQUENCE [LARGE SCALE GENOMIC DNA]</scope>
    <source>
        <strain evidence="10 11">DSM 28679</strain>
    </source>
</reference>
<feature type="region of interest" description="Disordered" evidence="8">
    <location>
        <begin position="1"/>
        <end position="26"/>
    </location>
</feature>
<evidence type="ECO:0000256" key="8">
    <source>
        <dbReference type="SAM" id="MobiDB-lite"/>
    </source>
</evidence>
<protein>
    <submittedName>
        <fullName evidence="10">Nitroreductase</fullName>
    </submittedName>
</protein>
<gene>
    <name evidence="10" type="ORF">DFQ45_101170</name>
</gene>
<accession>A0A4V3D5H2</accession>
<dbReference type="GO" id="GO:0016491">
    <property type="term" value="F:oxidoreductase activity"/>
    <property type="evidence" value="ECO:0007669"/>
    <property type="project" value="UniProtKB-KW"/>
</dbReference>
<dbReference type="InterPro" id="IPR026021">
    <property type="entry name" value="YdjA-like"/>
</dbReference>
<evidence type="ECO:0000256" key="2">
    <source>
        <dbReference type="ARBA" id="ARBA00007118"/>
    </source>
</evidence>
<dbReference type="PANTHER" id="PTHR43821:SF1">
    <property type="entry name" value="NAD(P)H NITROREDUCTASE YDJA-RELATED"/>
    <property type="match status" value="1"/>
</dbReference>
<sequence length="251" mass="27058">MLRSFGCKAKRRADQGRSRRRAPQTGSHLLASSLAGANSSCRAILFSCLTRVETMNQALQLLLERTSSPRLQQPAPSAEQLELLFRAALCAPDHGQIRPWRFLVVEGQGLVELGELYASALLQNNPAASTEQLRRAQAMPLRAPMIIVLIACLQEHPKVPEFEQIIAAGCAGHGILLAAQAMGLGAFWRSGEFCNNAVVANGLGLQENEKLIGFMYLGTPSQPAKPASRPAPAAFVGHWPPPGLEPTRPQA</sequence>
<dbReference type="CDD" id="cd02135">
    <property type="entry name" value="YdjA-like"/>
    <property type="match status" value="1"/>
</dbReference>
<dbReference type="InterPro" id="IPR052530">
    <property type="entry name" value="NAD(P)H_nitroreductase"/>
</dbReference>
<feature type="domain" description="Nitroreductase" evidence="9">
    <location>
        <begin position="71"/>
        <end position="218"/>
    </location>
</feature>
<evidence type="ECO:0000313" key="11">
    <source>
        <dbReference type="Proteomes" id="UP000294575"/>
    </source>
</evidence>
<dbReference type="InterPro" id="IPR029479">
    <property type="entry name" value="Nitroreductase"/>
</dbReference>
<proteinExistence type="inferred from homology"/>
<evidence type="ECO:0000313" key="10">
    <source>
        <dbReference type="EMBL" id="TDQ40037.1"/>
    </source>
</evidence>
<dbReference type="SUPFAM" id="SSF55469">
    <property type="entry name" value="FMN-dependent nitroreductase-like"/>
    <property type="match status" value="1"/>
</dbReference>
<dbReference type="PANTHER" id="PTHR43821">
    <property type="entry name" value="NAD(P)H NITROREDUCTASE YDJA-RELATED"/>
    <property type="match status" value="1"/>
</dbReference>
<keyword evidence="5" id="KW-0521">NADP</keyword>
<evidence type="ECO:0000259" key="9">
    <source>
        <dbReference type="Pfam" id="PF00881"/>
    </source>
</evidence>
<dbReference type="Proteomes" id="UP000294575">
    <property type="component" value="Unassembled WGS sequence"/>
</dbReference>
<keyword evidence="6" id="KW-0560">Oxidoreductase</keyword>
<evidence type="ECO:0000256" key="6">
    <source>
        <dbReference type="ARBA" id="ARBA00023002"/>
    </source>
</evidence>
<keyword evidence="11" id="KW-1185">Reference proteome</keyword>
<evidence type="ECO:0000256" key="5">
    <source>
        <dbReference type="ARBA" id="ARBA00022857"/>
    </source>
</evidence>
<evidence type="ECO:0000256" key="1">
    <source>
        <dbReference type="ARBA" id="ARBA00001917"/>
    </source>
</evidence>
<dbReference type="AlphaFoldDB" id="A0A4V3D5H2"/>
<feature type="region of interest" description="Disordered" evidence="8">
    <location>
        <begin position="223"/>
        <end position="251"/>
    </location>
</feature>
<evidence type="ECO:0000256" key="7">
    <source>
        <dbReference type="ARBA" id="ARBA00023027"/>
    </source>
</evidence>